<evidence type="ECO:0000313" key="1">
    <source>
        <dbReference type="EMBL" id="KAF9998379.1"/>
    </source>
</evidence>
<dbReference type="Proteomes" id="UP000703661">
    <property type="component" value="Unassembled WGS sequence"/>
</dbReference>
<comment type="caution">
    <text evidence="1">The sequence shown here is derived from an EMBL/GenBank/DDBJ whole genome shotgun (WGS) entry which is preliminary data.</text>
</comment>
<accession>A0A9P6MG52</accession>
<dbReference type="AlphaFoldDB" id="A0A9P6MG52"/>
<name>A0A9P6MG52_9FUNG</name>
<protein>
    <submittedName>
        <fullName evidence="1">Uncharacterized protein</fullName>
    </submittedName>
</protein>
<reference evidence="1" key="1">
    <citation type="journal article" date="2020" name="Fungal Divers.">
        <title>Resolving the Mortierellaceae phylogeny through synthesis of multi-gene phylogenetics and phylogenomics.</title>
        <authorList>
            <person name="Vandepol N."/>
            <person name="Liber J."/>
            <person name="Desiro A."/>
            <person name="Na H."/>
            <person name="Kennedy M."/>
            <person name="Barry K."/>
            <person name="Grigoriev I.V."/>
            <person name="Miller A.N."/>
            <person name="O'Donnell K."/>
            <person name="Stajich J.E."/>
            <person name="Bonito G."/>
        </authorList>
    </citation>
    <scope>NUCLEOTIDE SEQUENCE</scope>
    <source>
        <strain evidence="1">NRRL 2769</strain>
    </source>
</reference>
<dbReference type="EMBL" id="JAAAID010003376">
    <property type="protein sequence ID" value="KAF9998379.1"/>
    <property type="molecule type" value="Genomic_DNA"/>
</dbReference>
<keyword evidence="2" id="KW-1185">Reference proteome</keyword>
<feature type="non-terminal residue" evidence="1">
    <location>
        <position position="73"/>
    </location>
</feature>
<evidence type="ECO:0000313" key="2">
    <source>
        <dbReference type="Proteomes" id="UP000703661"/>
    </source>
</evidence>
<proteinExistence type="predicted"/>
<gene>
    <name evidence="1" type="ORF">BGZ80_006798</name>
</gene>
<organism evidence="1 2">
    <name type="scientific">Entomortierella chlamydospora</name>
    <dbReference type="NCBI Taxonomy" id="101097"/>
    <lineage>
        <taxon>Eukaryota</taxon>
        <taxon>Fungi</taxon>
        <taxon>Fungi incertae sedis</taxon>
        <taxon>Mucoromycota</taxon>
        <taxon>Mortierellomycotina</taxon>
        <taxon>Mortierellomycetes</taxon>
        <taxon>Mortierellales</taxon>
        <taxon>Mortierellaceae</taxon>
        <taxon>Entomortierella</taxon>
    </lineage>
</organism>
<sequence>MEAWKAFQQMFEENGVLVYQSREMVEIPVHEPTEKERGSEIRRLKVNELMERVRDKFWAVENIGDAEASTAFI</sequence>